<dbReference type="AlphaFoldDB" id="A0A967C8T9"/>
<dbReference type="InterPro" id="IPR036866">
    <property type="entry name" value="RibonucZ/Hydroxyglut_hydro"/>
</dbReference>
<dbReference type="SUPFAM" id="SSF56281">
    <property type="entry name" value="Metallo-hydrolase/oxidoreductase"/>
    <property type="match status" value="1"/>
</dbReference>
<evidence type="ECO:0000313" key="3">
    <source>
        <dbReference type="Proteomes" id="UP000761264"/>
    </source>
</evidence>
<dbReference type="Pfam" id="PF12706">
    <property type="entry name" value="Lactamase_B_2"/>
    <property type="match status" value="1"/>
</dbReference>
<evidence type="ECO:0000259" key="1">
    <source>
        <dbReference type="Pfam" id="PF12706"/>
    </source>
</evidence>
<name>A0A967C8T9_9PROT</name>
<dbReference type="InterPro" id="IPR001279">
    <property type="entry name" value="Metallo-B-lactamas"/>
</dbReference>
<feature type="domain" description="Metallo-beta-lactamase" evidence="1">
    <location>
        <begin position="9"/>
        <end position="228"/>
    </location>
</feature>
<dbReference type="Gene3D" id="3.60.15.10">
    <property type="entry name" value="Ribonuclease Z/Hydroxyacylglutathione hydrolase-like"/>
    <property type="match status" value="1"/>
</dbReference>
<comment type="caution">
    <text evidence="2">The sequence shown here is derived from an EMBL/GenBank/DDBJ whole genome shotgun (WGS) entry which is preliminary data.</text>
</comment>
<gene>
    <name evidence="2" type="ORF">HBA54_08590</name>
</gene>
<sequence>MVFEDPDGTRILYDAGRTVAGADDPRLGDIDAVLVSHVHGDHLGDRRIPAPNAGDCGSSDFSVSTTPNSNSVDIAIAKNAKMVLGSEMPRFFANKVKALGGDPKSVQLVRFGASRKVGGVAITTVPAVHSNGLSGAFIEGELGEHLSTAGLTAYVGPPTGYVLSFSNGLVAYLSGDTGVTAEQDTVVRRQYGAKLVVMNIGDTFTTGPTEAAFVINELIQPAAVIPSHANEVATEDGKVVAGSRTEAFLGAVKVPTHLPLSGRTMSFDADGSCTAGC</sequence>
<keyword evidence="3" id="KW-1185">Reference proteome</keyword>
<accession>A0A967C8T9</accession>
<proteinExistence type="predicted"/>
<protein>
    <submittedName>
        <fullName evidence="2">MBL fold metallo-hydrolase</fullName>
    </submittedName>
</protein>
<evidence type="ECO:0000313" key="2">
    <source>
        <dbReference type="EMBL" id="NIA68647.1"/>
    </source>
</evidence>
<dbReference type="Proteomes" id="UP000761264">
    <property type="component" value="Unassembled WGS sequence"/>
</dbReference>
<dbReference type="PANTHER" id="PTHR43546:SF3">
    <property type="entry name" value="UPF0173 METAL-DEPENDENT HYDROLASE MJ1163"/>
    <property type="match status" value="1"/>
</dbReference>
<reference evidence="2" key="1">
    <citation type="submission" date="2020-03" db="EMBL/GenBank/DDBJ databases">
        <title>Genome of Pelagibius litoralis DSM 21314T.</title>
        <authorList>
            <person name="Wang G."/>
        </authorList>
    </citation>
    <scope>NUCLEOTIDE SEQUENCE</scope>
    <source>
        <strain evidence="2">DSM 21314</strain>
    </source>
</reference>
<dbReference type="EMBL" id="JAAQPH010000005">
    <property type="protein sequence ID" value="NIA68647.1"/>
    <property type="molecule type" value="Genomic_DNA"/>
</dbReference>
<dbReference type="InterPro" id="IPR050114">
    <property type="entry name" value="UPF0173_UPF0282_UlaG_hydrolase"/>
</dbReference>
<organism evidence="2 3">
    <name type="scientific">Pelagibius litoralis</name>
    <dbReference type="NCBI Taxonomy" id="374515"/>
    <lineage>
        <taxon>Bacteria</taxon>
        <taxon>Pseudomonadati</taxon>
        <taxon>Pseudomonadota</taxon>
        <taxon>Alphaproteobacteria</taxon>
        <taxon>Rhodospirillales</taxon>
        <taxon>Rhodovibrionaceae</taxon>
        <taxon>Pelagibius</taxon>
    </lineage>
</organism>
<dbReference type="PANTHER" id="PTHR43546">
    <property type="entry name" value="UPF0173 METAL-DEPENDENT HYDROLASE MJ1163-RELATED"/>
    <property type="match status" value="1"/>
</dbReference>